<evidence type="ECO:0000259" key="5">
    <source>
        <dbReference type="Pfam" id="PF17210"/>
    </source>
</evidence>
<dbReference type="SUPFAM" id="SSF51120">
    <property type="entry name" value="beta-Roll"/>
    <property type="match status" value="4"/>
</dbReference>
<feature type="non-terminal residue" evidence="7">
    <location>
        <position position="1"/>
    </location>
</feature>
<dbReference type="OrthoDB" id="499945at2"/>
<keyword evidence="2" id="KW-0964">Secreted</keyword>
<dbReference type="InterPro" id="IPR018511">
    <property type="entry name" value="Hemolysin-typ_Ca-bd_CS"/>
</dbReference>
<proteinExistence type="predicted"/>
<dbReference type="Gene3D" id="2.60.40.3440">
    <property type="match status" value="2"/>
</dbReference>
<organism evidence="7 8">
    <name type="scientific">Lyngbya aestuarii BL J</name>
    <dbReference type="NCBI Taxonomy" id="1348334"/>
    <lineage>
        <taxon>Bacteria</taxon>
        <taxon>Bacillati</taxon>
        <taxon>Cyanobacteriota</taxon>
        <taxon>Cyanophyceae</taxon>
        <taxon>Oscillatoriophycideae</taxon>
        <taxon>Oscillatoriales</taxon>
        <taxon>Microcoleaceae</taxon>
        <taxon>Lyngbya</taxon>
    </lineage>
</organism>
<dbReference type="PANTHER" id="PTHR38340:SF1">
    <property type="entry name" value="S-LAYER PROTEIN"/>
    <property type="match status" value="1"/>
</dbReference>
<comment type="subcellular location">
    <subcellularLocation>
        <location evidence="1">Secreted</location>
    </subcellularLocation>
</comment>
<dbReference type="GO" id="GO:0005576">
    <property type="term" value="C:extracellular region"/>
    <property type="evidence" value="ECO:0007669"/>
    <property type="project" value="UniProtKB-SubCell"/>
</dbReference>
<dbReference type="Pfam" id="PF17963">
    <property type="entry name" value="Big_9"/>
    <property type="match status" value="4"/>
</dbReference>
<dbReference type="InterPro" id="IPR050557">
    <property type="entry name" value="RTX_toxin/Mannuronan_C5-epim"/>
</dbReference>
<dbReference type="GO" id="GO:0005509">
    <property type="term" value="F:calcium ion binding"/>
    <property type="evidence" value="ECO:0007669"/>
    <property type="project" value="InterPro"/>
</dbReference>
<feature type="domain" description="SD-repeat containing protein B" evidence="5">
    <location>
        <begin position="58"/>
        <end position="134"/>
    </location>
</feature>
<dbReference type="Proteomes" id="UP000017127">
    <property type="component" value="Unassembled WGS sequence"/>
</dbReference>
<dbReference type="PANTHER" id="PTHR38340">
    <property type="entry name" value="S-LAYER PROTEIN"/>
    <property type="match status" value="1"/>
</dbReference>
<comment type="caution">
    <text evidence="7">The sequence shown here is derived from an EMBL/GenBank/DDBJ whole genome shotgun (WGS) entry which is preliminary data.</text>
</comment>
<protein>
    <submittedName>
        <fullName evidence="7">Hemolysin-type calcium-binding repeat family protein</fullName>
    </submittedName>
</protein>
<feature type="domain" description="SD-repeat containing protein B" evidence="5">
    <location>
        <begin position="167"/>
        <end position="230"/>
    </location>
</feature>
<feature type="compositionally biased region" description="Polar residues" evidence="4">
    <location>
        <begin position="739"/>
        <end position="749"/>
    </location>
</feature>
<keyword evidence="8" id="KW-1185">Reference proteome</keyword>
<accession>U7QAA9</accession>
<dbReference type="PRINTS" id="PR00313">
    <property type="entry name" value="CABNDNGRPT"/>
</dbReference>
<dbReference type="InterPro" id="IPR001343">
    <property type="entry name" value="Hemolysn_Ca-bd"/>
</dbReference>
<dbReference type="Pfam" id="PF17892">
    <property type="entry name" value="Cadherin_5"/>
    <property type="match status" value="1"/>
</dbReference>
<dbReference type="Pfam" id="PF00353">
    <property type="entry name" value="HemolysinCabind"/>
    <property type="match status" value="7"/>
</dbReference>
<feature type="domain" description="SD-repeat containing protein B" evidence="5">
    <location>
        <begin position="390"/>
        <end position="456"/>
    </location>
</feature>
<dbReference type="EMBL" id="AUZM01000120">
    <property type="protein sequence ID" value="ERT04122.1"/>
    <property type="molecule type" value="Genomic_DNA"/>
</dbReference>
<gene>
    <name evidence="7" type="ORF">M595_5935</name>
</gene>
<dbReference type="Gene3D" id="2.60.40.10">
    <property type="entry name" value="Immunoglobulins"/>
    <property type="match status" value="3"/>
</dbReference>
<evidence type="ECO:0000313" key="7">
    <source>
        <dbReference type="EMBL" id="ERT04122.1"/>
    </source>
</evidence>
<dbReference type="Gene3D" id="2.150.10.10">
    <property type="entry name" value="Serralysin-like metalloprotease, C-terminal"/>
    <property type="match status" value="4"/>
</dbReference>
<evidence type="ECO:0000256" key="3">
    <source>
        <dbReference type="ARBA" id="ARBA00022729"/>
    </source>
</evidence>
<evidence type="ECO:0000313" key="8">
    <source>
        <dbReference type="Proteomes" id="UP000017127"/>
    </source>
</evidence>
<dbReference type="InterPro" id="IPR033764">
    <property type="entry name" value="Sdr_B"/>
</dbReference>
<feature type="domain" description="Cadherin-like" evidence="6">
    <location>
        <begin position="785"/>
        <end position="837"/>
    </location>
</feature>
<dbReference type="InterPro" id="IPR011049">
    <property type="entry name" value="Serralysin-like_metalloprot_C"/>
</dbReference>
<name>U7QAA9_9CYAN</name>
<evidence type="ECO:0000256" key="1">
    <source>
        <dbReference type="ARBA" id="ARBA00004613"/>
    </source>
</evidence>
<evidence type="ECO:0000256" key="4">
    <source>
        <dbReference type="SAM" id="MobiDB-lite"/>
    </source>
</evidence>
<keyword evidence="3" id="KW-0732">Signal</keyword>
<dbReference type="NCBIfam" id="NF012211">
    <property type="entry name" value="tand_rpt_95"/>
    <property type="match status" value="3"/>
</dbReference>
<dbReference type="PATRIC" id="fig|1348334.3.peg.5688"/>
<dbReference type="PROSITE" id="PS00330">
    <property type="entry name" value="HEMOLYSIN_CALCIUM"/>
    <property type="match status" value="1"/>
</dbReference>
<evidence type="ECO:0000259" key="6">
    <source>
        <dbReference type="Pfam" id="PF17892"/>
    </source>
</evidence>
<dbReference type="RefSeq" id="WP_023069599.1">
    <property type="nucleotide sequence ID" value="NZ_AUZM01000120.1"/>
</dbReference>
<dbReference type="InterPro" id="IPR041690">
    <property type="entry name" value="Cadherin_5"/>
</dbReference>
<dbReference type="InterPro" id="IPR013783">
    <property type="entry name" value="Ig-like_fold"/>
</dbReference>
<feature type="region of interest" description="Disordered" evidence="4">
    <location>
        <begin position="716"/>
        <end position="760"/>
    </location>
</feature>
<evidence type="ECO:0000256" key="2">
    <source>
        <dbReference type="ARBA" id="ARBA00022525"/>
    </source>
</evidence>
<dbReference type="Pfam" id="PF17210">
    <property type="entry name" value="SdrD_B"/>
    <property type="match status" value="3"/>
</dbReference>
<dbReference type="AlphaFoldDB" id="U7QAA9"/>
<sequence length="1261" mass="130674">LTPNQLDNLSFRPNPNYEGDASFTYQVTDDDGAVSDIASITIPVAAAGGTPPNSTVSGTVFTDNDNNDTLDSGEPGIGNITVNLVDENGTVVDTAETSADGVYQFESVASGDYTVVVDTTDTDLPTDFTLGTTNNVPVTVGANQTITDVNFGFDSPPVPIPTTTVSGTVFTDTDNNNTLDPDEPGIEDITVNLVNANGNILASVSTNADGSYQFEGIAAGNYTVEVDTTDTDIPADVTLETDSVSVTVGDQPITDINFGFDPAPVNQPPIAQDVESSSVPNDSNPIALPLSTANFSDPDGIVETIRLTLSDPAQGVLLFDGVEVTDPTQVQQLTPNQLDNLSFRPNPNYEGDASFTYQVTDDDGAVSDIASITIPVAAAGGTPPNSTVSGTVFTDNDNNDTLDSGEPGIGNITVNLVDENGTVVDSVDTNADGVYQFESVASGDYTVAVDTTDTDLPVDVALGTTNNVPVTVDTNQTITDVNFGFDSSPSSTNVPPTATDENVNTTFETTVTFNLTDNVSDPDGTVDLTTIDLDPTTPEIDQQVSLPQGTFTVNNQGQVTFAPASNFSGTVTVPYTIQDNLGATSEPADISVTVNPDSNQPPSAEDVENSSILNNSPPIPLPLSTANFSDSDGTVELINFTLSDPAQGILLLDGVAVTNPIQVQRLTPNQLDNLTFQPSPGFAGNASFSYTVTDDDGANSNIANITVPVIAVSVPTNPGGGNGGPSQPTANLPPEAENETANIPNQGTRSPIPPLRATDPDGSINFYTITQLPPNGTLLINGEEVTNLDQVQQLNSEQAGQLTFEPDPDFTGDISFTYTATDDEGTVSNVATVSLVVDDDSSIPRGEPIDDGGCDCPPLPEFGAIPLPEPSGLIPTAFNAFGSIDGTPENDIIPGSLGSDLAFGFGGDDRIEAFEGNDTVFGGDGNDLSFGEEGNDSLLGDRGSDTLIGSNGSQDIAAAANPEENDLIYGHASNDLMQGGPGADMIYSGQQDDFAYGGQNDDMVWGDLGTDTLYGDQGNDTLIGDTADENEIEAERGLSGMIDLVWGGAGDDLINGGRSNDTLSGGVGNDTVRGGKEDDLVYGEAGDDLMYGDLGNDQLCGNEGNDTIYGDINDNETISTLPGRDTICGGSGNDILFGNEDQDRLCGGEDDDTLFGGLGEDTLAGEQGDDWLFGDQGNDLISGGSGSDRFILFSGSGTDTIQDFQLGTDLIALGGGLTFDALTLSQSGTSTILSLDTQQLAILNDIQVSALTETSFTAFVG</sequence>
<reference evidence="7 8" key="1">
    <citation type="journal article" date="2013" name="Front. Microbiol.">
        <title>Comparative genomic analyses of the cyanobacterium, Lyngbya aestuarii BL J, a powerful hydrogen producer.</title>
        <authorList>
            <person name="Kothari A."/>
            <person name="Vaughn M."/>
            <person name="Garcia-Pichel F."/>
        </authorList>
    </citation>
    <scope>NUCLEOTIDE SEQUENCE [LARGE SCALE GENOMIC DNA]</scope>
    <source>
        <strain evidence="7 8">BL J</strain>
    </source>
</reference>
<dbReference type="SUPFAM" id="SSF117074">
    <property type="entry name" value="Hypothetical protein PA1324"/>
    <property type="match status" value="3"/>
</dbReference>